<dbReference type="RefSeq" id="WP_322608659.1">
    <property type="nucleotide sequence ID" value="NZ_JARVCO010000010.1"/>
</dbReference>
<dbReference type="InterPro" id="IPR006214">
    <property type="entry name" value="Bax_inhibitor_1-related"/>
</dbReference>
<keyword evidence="5 6" id="KW-0472">Membrane</keyword>
<comment type="subcellular location">
    <subcellularLocation>
        <location evidence="1">Membrane</location>
        <topology evidence="1">Multi-pass membrane protein</topology>
    </subcellularLocation>
</comment>
<feature type="transmembrane region" description="Helical" evidence="6">
    <location>
        <begin position="56"/>
        <end position="77"/>
    </location>
</feature>
<dbReference type="PANTHER" id="PTHR23291">
    <property type="entry name" value="BAX INHIBITOR-RELATED"/>
    <property type="match status" value="1"/>
</dbReference>
<feature type="transmembrane region" description="Helical" evidence="6">
    <location>
        <begin position="176"/>
        <end position="195"/>
    </location>
</feature>
<organism evidence="7 8">
    <name type="scientific">Pontiella agarivorans</name>
    <dbReference type="NCBI Taxonomy" id="3038953"/>
    <lineage>
        <taxon>Bacteria</taxon>
        <taxon>Pseudomonadati</taxon>
        <taxon>Kiritimatiellota</taxon>
        <taxon>Kiritimatiellia</taxon>
        <taxon>Kiritimatiellales</taxon>
        <taxon>Pontiellaceae</taxon>
        <taxon>Pontiella</taxon>
    </lineage>
</organism>
<comment type="caution">
    <text evidence="7">The sequence shown here is derived from an EMBL/GenBank/DDBJ whole genome shotgun (WGS) entry which is preliminary data.</text>
</comment>
<evidence type="ECO:0000256" key="5">
    <source>
        <dbReference type="ARBA" id="ARBA00023136"/>
    </source>
</evidence>
<dbReference type="EMBL" id="JARVCO010000010">
    <property type="protein sequence ID" value="MDZ8118866.1"/>
    <property type="molecule type" value="Genomic_DNA"/>
</dbReference>
<feature type="transmembrane region" description="Helical" evidence="6">
    <location>
        <begin position="26"/>
        <end position="44"/>
    </location>
</feature>
<feature type="transmembrane region" description="Helical" evidence="6">
    <location>
        <begin position="152"/>
        <end position="170"/>
    </location>
</feature>
<evidence type="ECO:0000256" key="3">
    <source>
        <dbReference type="ARBA" id="ARBA00022692"/>
    </source>
</evidence>
<feature type="transmembrane region" description="Helical" evidence="6">
    <location>
        <begin position="207"/>
        <end position="225"/>
    </location>
</feature>
<feature type="transmembrane region" description="Helical" evidence="6">
    <location>
        <begin position="119"/>
        <end position="140"/>
    </location>
</feature>
<comment type="similarity">
    <text evidence="2 6">Belongs to the BI1 family.</text>
</comment>
<accession>A0ABU5MXC7</accession>
<feature type="transmembrane region" description="Helical" evidence="6">
    <location>
        <begin position="89"/>
        <end position="113"/>
    </location>
</feature>
<keyword evidence="8" id="KW-1185">Reference proteome</keyword>
<dbReference type="Pfam" id="PF01027">
    <property type="entry name" value="Bax1-I"/>
    <property type="match status" value="1"/>
</dbReference>
<gene>
    <name evidence="7" type="ORF">P9H32_09520</name>
</gene>
<evidence type="ECO:0000256" key="2">
    <source>
        <dbReference type="ARBA" id="ARBA00010350"/>
    </source>
</evidence>
<dbReference type="Proteomes" id="UP001290861">
    <property type="component" value="Unassembled WGS sequence"/>
</dbReference>
<evidence type="ECO:0000256" key="4">
    <source>
        <dbReference type="ARBA" id="ARBA00022989"/>
    </source>
</evidence>
<keyword evidence="4 6" id="KW-1133">Transmembrane helix</keyword>
<sequence length="232" mass="25076">MNQYAQQLSVSQSEPSERAAFIRRTYAHLAGALLLFAGLLAYLIPSPFGEQFTGWVLGSKFGWLGVLGGFTVLGWLARGLATSPASQSMQYLGLTLYAIMEAVIFVPIMYIAAYYSDPSVIPTAGVITLALFGGLTAVVFTTRKDFSFLRGALMVGGFAALGLIIAGTLFGFSMGIWFSAGMIGLAGAAILYDTSKIMLHYRTDQHVGAALELFASVAMLFYYVLRLLMDRR</sequence>
<evidence type="ECO:0000256" key="1">
    <source>
        <dbReference type="ARBA" id="ARBA00004141"/>
    </source>
</evidence>
<evidence type="ECO:0000313" key="8">
    <source>
        <dbReference type="Proteomes" id="UP001290861"/>
    </source>
</evidence>
<reference evidence="7 8" key="1">
    <citation type="journal article" date="2024" name="Appl. Environ. Microbiol.">
        <title>Pontiella agarivorans sp. nov., a novel marine anaerobic bacterium capable of degrading macroalgal polysaccharides and fixing nitrogen.</title>
        <authorList>
            <person name="Liu N."/>
            <person name="Kivenson V."/>
            <person name="Peng X."/>
            <person name="Cui Z."/>
            <person name="Lankiewicz T.S."/>
            <person name="Gosselin K.M."/>
            <person name="English C.J."/>
            <person name="Blair E.M."/>
            <person name="O'Malley M.A."/>
            <person name="Valentine D.L."/>
        </authorList>
    </citation>
    <scope>NUCLEOTIDE SEQUENCE [LARGE SCALE GENOMIC DNA]</scope>
    <source>
        <strain evidence="7 8">NLcol2</strain>
    </source>
</reference>
<protein>
    <submittedName>
        <fullName evidence="7">Bax inhibitor-1 family protein</fullName>
    </submittedName>
</protein>
<proteinExistence type="inferred from homology"/>
<dbReference type="PANTHER" id="PTHR23291:SF50">
    <property type="entry name" value="PROTEIN LIFEGUARD 4"/>
    <property type="match status" value="1"/>
</dbReference>
<evidence type="ECO:0000313" key="7">
    <source>
        <dbReference type="EMBL" id="MDZ8118866.1"/>
    </source>
</evidence>
<name>A0ABU5MXC7_9BACT</name>
<keyword evidence="3 6" id="KW-0812">Transmembrane</keyword>
<evidence type="ECO:0000256" key="6">
    <source>
        <dbReference type="RuleBase" id="RU004379"/>
    </source>
</evidence>